<name>A0A0A9CKJ3_ARUDO</name>
<dbReference type="AlphaFoldDB" id="A0A0A9CKJ3"/>
<feature type="chain" id="PRO_5012565389" evidence="2">
    <location>
        <begin position="16"/>
        <end position="92"/>
    </location>
</feature>
<reference evidence="3" key="1">
    <citation type="submission" date="2014-09" db="EMBL/GenBank/DDBJ databases">
        <authorList>
            <person name="Magalhaes I.L.F."/>
            <person name="Oliveira U."/>
            <person name="Santos F.R."/>
            <person name="Vidigal T.H.D.A."/>
            <person name="Brescovit A.D."/>
            <person name="Santos A.J."/>
        </authorList>
    </citation>
    <scope>NUCLEOTIDE SEQUENCE</scope>
    <source>
        <tissue evidence="3">Shoot tissue taken approximately 20 cm above the soil surface</tissue>
    </source>
</reference>
<evidence type="ECO:0000256" key="1">
    <source>
        <dbReference type="SAM" id="Phobius"/>
    </source>
</evidence>
<sequence>MLIMLLLVLWSWSQSIYQMVRFPMRKVKMMRKFQMRLLWIIILLILRLQMWKIICVMIGGICLTIVILQELQQSPGQCVHTEMLHLSWIKLQ</sequence>
<keyword evidence="1" id="KW-0472">Membrane</keyword>
<feature type="signal peptide" evidence="2">
    <location>
        <begin position="1"/>
        <end position="15"/>
    </location>
</feature>
<dbReference type="EMBL" id="GBRH01222922">
    <property type="protein sequence ID" value="JAD74973.1"/>
    <property type="molecule type" value="Transcribed_RNA"/>
</dbReference>
<keyword evidence="2" id="KW-0732">Signal</keyword>
<evidence type="ECO:0000313" key="3">
    <source>
        <dbReference type="EMBL" id="JAD74973.1"/>
    </source>
</evidence>
<organism evidence="3">
    <name type="scientific">Arundo donax</name>
    <name type="common">Giant reed</name>
    <name type="synonym">Donax arundinaceus</name>
    <dbReference type="NCBI Taxonomy" id="35708"/>
    <lineage>
        <taxon>Eukaryota</taxon>
        <taxon>Viridiplantae</taxon>
        <taxon>Streptophyta</taxon>
        <taxon>Embryophyta</taxon>
        <taxon>Tracheophyta</taxon>
        <taxon>Spermatophyta</taxon>
        <taxon>Magnoliopsida</taxon>
        <taxon>Liliopsida</taxon>
        <taxon>Poales</taxon>
        <taxon>Poaceae</taxon>
        <taxon>PACMAD clade</taxon>
        <taxon>Arundinoideae</taxon>
        <taxon>Arundineae</taxon>
        <taxon>Arundo</taxon>
    </lineage>
</organism>
<evidence type="ECO:0000256" key="2">
    <source>
        <dbReference type="SAM" id="SignalP"/>
    </source>
</evidence>
<feature type="transmembrane region" description="Helical" evidence="1">
    <location>
        <begin position="37"/>
        <end position="68"/>
    </location>
</feature>
<keyword evidence="1" id="KW-0812">Transmembrane</keyword>
<protein>
    <submittedName>
        <fullName evidence="3">Uncharacterized protein</fullName>
    </submittedName>
</protein>
<keyword evidence="1" id="KW-1133">Transmembrane helix</keyword>
<reference evidence="3" key="2">
    <citation type="journal article" date="2015" name="Data Brief">
        <title>Shoot transcriptome of the giant reed, Arundo donax.</title>
        <authorList>
            <person name="Barrero R.A."/>
            <person name="Guerrero F.D."/>
            <person name="Moolhuijzen P."/>
            <person name="Goolsby J.A."/>
            <person name="Tidwell J."/>
            <person name="Bellgard S.E."/>
            <person name="Bellgard M.I."/>
        </authorList>
    </citation>
    <scope>NUCLEOTIDE SEQUENCE</scope>
    <source>
        <tissue evidence="3">Shoot tissue taken approximately 20 cm above the soil surface</tissue>
    </source>
</reference>
<accession>A0A0A9CKJ3</accession>
<proteinExistence type="predicted"/>